<feature type="domain" description="AMP-activated protein kinase glycogen-binding" evidence="2">
    <location>
        <begin position="14"/>
        <end position="90"/>
    </location>
</feature>
<feature type="region of interest" description="Disordered" evidence="1">
    <location>
        <begin position="286"/>
        <end position="306"/>
    </location>
</feature>
<name>A0A164ZWC0_XYLHT</name>
<dbReference type="InterPro" id="IPR032640">
    <property type="entry name" value="AMPK1_CBM"/>
</dbReference>
<feature type="compositionally biased region" description="Low complexity" evidence="1">
    <location>
        <begin position="376"/>
        <end position="391"/>
    </location>
</feature>
<feature type="compositionally biased region" description="Low complexity" evidence="1">
    <location>
        <begin position="613"/>
        <end position="633"/>
    </location>
</feature>
<feature type="compositionally biased region" description="Basic and acidic residues" evidence="1">
    <location>
        <begin position="461"/>
        <end position="471"/>
    </location>
</feature>
<feature type="compositionally biased region" description="Low complexity" evidence="1">
    <location>
        <begin position="808"/>
        <end position="839"/>
    </location>
</feature>
<organism evidence="3 4">
    <name type="scientific">Xylona heveae (strain CBS 132557 / TC161)</name>
    <dbReference type="NCBI Taxonomy" id="1328760"/>
    <lineage>
        <taxon>Eukaryota</taxon>
        <taxon>Fungi</taxon>
        <taxon>Dikarya</taxon>
        <taxon>Ascomycota</taxon>
        <taxon>Pezizomycotina</taxon>
        <taxon>Xylonomycetes</taxon>
        <taxon>Xylonales</taxon>
        <taxon>Xylonaceae</taxon>
        <taxon>Xylona</taxon>
    </lineage>
</organism>
<dbReference type="InterPro" id="IPR014756">
    <property type="entry name" value="Ig_E-set"/>
</dbReference>
<dbReference type="STRING" id="1328760.A0A164ZWC0"/>
<evidence type="ECO:0000259" key="2">
    <source>
        <dbReference type="Pfam" id="PF16561"/>
    </source>
</evidence>
<dbReference type="OrthoDB" id="5873279at2759"/>
<feature type="compositionally biased region" description="Low complexity" evidence="1">
    <location>
        <begin position="858"/>
        <end position="885"/>
    </location>
</feature>
<feature type="region of interest" description="Disordered" evidence="1">
    <location>
        <begin position="596"/>
        <end position="909"/>
    </location>
</feature>
<feature type="compositionally biased region" description="Basic and acidic residues" evidence="1">
    <location>
        <begin position="845"/>
        <end position="857"/>
    </location>
</feature>
<sequence length="909" mass="92465">MATSTSRAPNLGSYTFKWSHPAQVVYVTGTFDNWSKSVKLEKNDAGVFEKTVNLPKGQKIYYKFVVDGVWTTDHTAPHETDPHSNLNSVLLPEQLDAPKKGAISSAAPGSTTAELAKGVPLEKPTPGAEIPGFFPETPVNEASDFSVKPIPATEGAGNPVKLAPGEKVPDPSTLTSNTVSSTAHDDPALKASAEGAQQTFGVAPLPATAGAGNPIHLQPGEKVPKPSEFTTSTVNSTVTTDKESYDKAGAAPPQLPMPVTPQAERERNGDGVFGAGMFGVPPVTNATIPESSLPMGSEAPEAEKDPGVTIQSAAPESTTAALAAAVPLEPKHTGPQLPEVVKESQEKADVTTEASGSPEAVANKAAVEEQLQSAIPAEPATTETAAPAATAVPQVVKESQEKAHAAPEASSSADVIAEKAQVEKELQKEVPVEPATTEGTAATTETSTAAKPPTAAVVPEVVKESRKEAHWAPEASGSPNAVAEKAIMEEELEKEVPEQPSTTEEASLPTAPEVPEIVAESQQKAHVAPEAAASAAAVADKTKMESELQSEVSKEPVTSGESILPSAQEATETVGLVAGAAVAGAATAGAAIAAAASSAKDKAVEVTNSVSNTDAAPTAAAPETPATQATTATVPEVVKESFAESHQSPEAAANREAVIEKKEMESELLHEIKPEEGAGQPAPTASAALAETAPGATVPIDLTSTPASPPKTDGLAAGATAPAVTPATQAALDTIGKAEESSAPETSQQTEPVVTTGVADAKTDEVTEAAEETPKAVEEPATTTQTEPVVNTGVADAKAPEVSEPVKPEPVTAEAAPKESPAPAPAAATEAQTQPTVTTGVAEAKAPEISKPVEEQKPAAPATTAAASSKPAPSSGRTSESGTSGAVTDAKKKRRSFFGKIKEKLFHKD</sequence>
<feature type="compositionally biased region" description="Basic and acidic residues" evidence="1">
    <location>
        <begin position="657"/>
        <end position="676"/>
    </location>
</feature>
<evidence type="ECO:0000256" key="1">
    <source>
        <dbReference type="SAM" id="MobiDB-lite"/>
    </source>
</evidence>
<feature type="compositionally biased region" description="Basic and acidic residues" evidence="1">
    <location>
        <begin position="900"/>
        <end position="909"/>
    </location>
</feature>
<evidence type="ECO:0000313" key="3">
    <source>
        <dbReference type="EMBL" id="KZF19616.1"/>
    </source>
</evidence>
<feature type="region of interest" description="Disordered" evidence="1">
    <location>
        <begin position="219"/>
        <end position="268"/>
    </location>
</feature>
<feature type="compositionally biased region" description="Low complexity" evidence="1">
    <location>
        <begin position="432"/>
        <end position="460"/>
    </location>
</feature>
<feature type="compositionally biased region" description="Basic and acidic residues" evidence="1">
    <location>
        <begin position="340"/>
        <end position="350"/>
    </location>
</feature>
<dbReference type="CDD" id="cd02859">
    <property type="entry name" value="E_set_AMPKbeta_like_N"/>
    <property type="match status" value="1"/>
</dbReference>
<dbReference type="SUPFAM" id="SSF81296">
    <property type="entry name" value="E set domains"/>
    <property type="match status" value="1"/>
</dbReference>
<dbReference type="InterPro" id="IPR013783">
    <property type="entry name" value="Ig-like_fold"/>
</dbReference>
<dbReference type="Proteomes" id="UP000076632">
    <property type="component" value="Unassembled WGS sequence"/>
</dbReference>
<feature type="compositionally biased region" description="Basic and acidic residues" evidence="1">
    <location>
        <begin position="798"/>
        <end position="807"/>
    </location>
</feature>
<feature type="compositionally biased region" description="Low complexity" evidence="1">
    <location>
        <begin position="716"/>
        <end position="731"/>
    </location>
</feature>
<proteinExistence type="predicted"/>
<accession>A0A164ZWC0</accession>
<dbReference type="AlphaFoldDB" id="A0A164ZWC0"/>
<feature type="compositionally biased region" description="Low complexity" evidence="1">
    <location>
        <begin position="677"/>
        <end position="697"/>
    </location>
</feature>
<feature type="compositionally biased region" description="Low complexity" evidence="1">
    <location>
        <begin position="525"/>
        <end position="539"/>
    </location>
</feature>
<protein>
    <submittedName>
        <fullName evidence="3">Carbohydrate-binding module family 48 protein</fullName>
    </submittedName>
</protein>
<feature type="compositionally biased region" description="Low complexity" evidence="1">
    <location>
        <begin position="230"/>
        <end position="239"/>
    </location>
</feature>
<feature type="compositionally biased region" description="Polar residues" evidence="1">
    <location>
        <begin position="743"/>
        <end position="753"/>
    </location>
</feature>
<dbReference type="OMA" id="DQQRFSG"/>
<feature type="region of interest" description="Disordered" evidence="1">
    <location>
        <begin position="149"/>
        <end position="186"/>
    </location>
</feature>
<feature type="compositionally biased region" description="Basic and acidic residues" evidence="1">
    <location>
        <begin position="416"/>
        <end position="431"/>
    </location>
</feature>
<dbReference type="RefSeq" id="XP_018185171.1">
    <property type="nucleotide sequence ID" value="XM_018336352.1"/>
</dbReference>
<dbReference type="Gene3D" id="2.60.40.10">
    <property type="entry name" value="Immunoglobulins"/>
    <property type="match status" value="1"/>
</dbReference>
<keyword evidence="4" id="KW-1185">Reference proteome</keyword>
<gene>
    <name evidence="3" type="ORF">L228DRAFT_285563</name>
</gene>
<feature type="region of interest" description="Disordered" evidence="1">
    <location>
        <begin position="329"/>
        <end position="566"/>
    </location>
</feature>
<dbReference type="GeneID" id="28901489"/>
<evidence type="ECO:0000313" key="4">
    <source>
        <dbReference type="Proteomes" id="UP000076632"/>
    </source>
</evidence>
<dbReference type="InParanoid" id="A0A164ZWC0"/>
<dbReference type="Pfam" id="PF16561">
    <property type="entry name" value="AMPK1_CBM"/>
    <property type="match status" value="1"/>
</dbReference>
<dbReference type="EMBL" id="KV407465">
    <property type="protein sequence ID" value="KZF19616.1"/>
    <property type="molecule type" value="Genomic_DNA"/>
</dbReference>
<feature type="compositionally biased region" description="Polar residues" evidence="1">
    <location>
        <begin position="172"/>
        <end position="182"/>
    </location>
</feature>
<reference evidence="3 4" key="1">
    <citation type="journal article" date="2016" name="Fungal Biol.">
        <title>The genome of Xylona heveae provides a window into fungal endophytism.</title>
        <authorList>
            <person name="Gazis R."/>
            <person name="Kuo A."/>
            <person name="Riley R."/>
            <person name="LaButti K."/>
            <person name="Lipzen A."/>
            <person name="Lin J."/>
            <person name="Amirebrahimi M."/>
            <person name="Hesse C.N."/>
            <person name="Spatafora J.W."/>
            <person name="Henrissat B."/>
            <person name="Hainaut M."/>
            <person name="Grigoriev I.V."/>
            <person name="Hibbett D.S."/>
        </authorList>
    </citation>
    <scope>NUCLEOTIDE SEQUENCE [LARGE SCALE GENOMIC DNA]</scope>
    <source>
        <strain evidence="3 4">TC161</strain>
    </source>
</reference>